<accession>A0A554XBJ2</accession>
<sequence length="380" mass="42230">MRDAQGATMTPPPASTPGPLRGRGSAERLAHRFQHEVRQPFDDGWPIESDAPLPPRTQVRWEEARSALSWNDSPDIGFDRSLNPYRGCEHGCAYCYARPTHAYLDLSPGLDFETVIIARRGLDARLREELAKPGYLPAPVAIGSVTDAYQPVERELRLTRAVLTVLHETAHPWVLVTKGSGVERDLDLIAPMARDGLCAVYVTITTLDADLARRLEPRAAAPWRRLRTIRTLADAGVPVGVSVAPQIPFLNDDLEQVLAAAAEAGATRAFYTVLRLPWEVRTLFAQWLRAHYPERAQRVLARVRDLHGGREYDAAFGERMTGRGVWADLWRQRFAQACRRHGLHRESVPLATGRFRPPAQASGRGRGAAPPNAAQLTLFD</sequence>
<gene>
    <name evidence="6" type="ORF">Ttaiw_00758</name>
</gene>
<keyword evidence="7" id="KW-1185">Reference proteome</keyword>
<dbReference type="InterPro" id="IPR007197">
    <property type="entry name" value="rSAM"/>
</dbReference>
<dbReference type="GO" id="GO:0046872">
    <property type="term" value="F:metal ion binding"/>
    <property type="evidence" value="ECO:0007669"/>
    <property type="project" value="UniProtKB-KW"/>
</dbReference>
<dbReference type="CDD" id="cd01335">
    <property type="entry name" value="Radical_SAM"/>
    <property type="match status" value="1"/>
</dbReference>
<feature type="compositionally biased region" description="Low complexity" evidence="4">
    <location>
        <begin position="356"/>
        <end position="374"/>
    </location>
</feature>
<dbReference type="AlphaFoldDB" id="A0A554XBJ2"/>
<dbReference type="PANTHER" id="PTHR43432:SF3">
    <property type="entry name" value="SLR0285 PROTEIN"/>
    <property type="match status" value="1"/>
</dbReference>
<dbReference type="InterPro" id="IPR058240">
    <property type="entry name" value="rSAM_sf"/>
</dbReference>
<dbReference type="SMART" id="SM00729">
    <property type="entry name" value="Elp3"/>
    <property type="match status" value="1"/>
</dbReference>
<dbReference type="InterPro" id="IPR040086">
    <property type="entry name" value="MJ0683-like"/>
</dbReference>
<feature type="region of interest" description="Disordered" evidence="4">
    <location>
        <begin position="353"/>
        <end position="380"/>
    </location>
</feature>
<organism evidence="6 7">
    <name type="scientific">Tepidimonas taiwanensis</name>
    <dbReference type="NCBI Taxonomy" id="307486"/>
    <lineage>
        <taxon>Bacteria</taxon>
        <taxon>Pseudomonadati</taxon>
        <taxon>Pseudomonadota</taxon>
        <taxon>Betaproteobacteria</taxon>
        <taxon>Burkholderiales</taxon>
        <taxon>Tepidimonas</taxon>
    </lineage>
</organism>
<dbReference type="Pfam" id="PF04055">
    <property type="entry name" value="Radical_SAM"/>
    <property type="match status" value="1"/>
</dbReference>
<dbReference type="Gene3D" id="3.80.30.30">
    <property type="match status" value="1"/>
</dbReference>
<dbReference type="GO" id="GO:0051536">
    <property type="term" value="F:iron-sulfur cluster binding"/>
    <property type="evidence" value="ECO:0007669"/>
    <property type="project" value="UniProtKB-KW"/>
</dbReference>
<protein>
    <submittedName>
        <fullName evidence="6">Radical SAM mobile pair protein B</fullName>
    </submittedName>
</protein>
<evidence type="ECO:0000256" key="2">
    <source>
        <dbReference type="ARBA" id="ARBA00023004"/>
    </source>
</evidence>
<dbReference type="EMBL" id="VJOM01000005">
    <property type="protein sequence ID" value="TSE33212.1"/>
    <property type="molecule type" value="Genomic_DNA"/>
</dbReference>
<dbReference type="SFLD" id="SFLDG01084">
    <property type="entry name" value="Uncharacterised_Radical_SAM_Su"/>
    <property type="match status" value="1"/>
</dbReference>
<feature type="domain" description="Elp3/MiaA/NifB-like radical SAM core" evidence="5">
    <location>
        <begin position="78"/>
        <end position="302"/>
    </location>
</feature>
<evidence type="ECO:0000256" key="3">
    <source>
        <dbReference type="ARBA" id="ARBA00023014"/>
    </source>
</evidence>
<dbReference type="NCBIfam" id="NF033668">
    <property type="entry name" value="rSAM_PA0069"/>
    <property type="match status" value="1"/>
</dbReference>
<evidence type="ECO:0000259" key="5">
    <source>
        <dbReference type="SMART" id="SM00729"/>
    </source>
</evidence>
<dbReference type="GO" id="GO:0003824">
    <property type="term" value="F:catalytic activity"/>
    <property type="evidence" value="ECO:0007669"/>
    <property type="project" value="InterPro"/>
</dbReference>
<dbReference type="SFLD" id="SFLDS00029">
    <property type="entry name" value="Radical_SAM"/>
    <property type="match status" value="1"/>
</dbReference>
<feature type="region of interest" description="Disordered" evidence="4">
    <location>
        <begin position="1"/>
        <end position="25"/>
    </location>
</feature>
<evidence type="ECO:0000313" key="7">
    <source>
        <dbReference type="Proteomes" id="UP000317763"/>
    </source>
</evidence>
<proteinExistence type="predicted"/>
<evidence type="ECO:0000256" key="4">
    <source>
        <dbReference type="SAM" id="MobiDB-lite"/>
    </source>
</evidence>
<keyword evidence="3" id="KW-0411">Iron-sulfur</keyword>
<dbReference type="SUPFAM" id="SSF102114">
    <property type="entry name" value="Radical SAM enzymes"/>
    <property type="match status" value="1"/>
</dbReference>
<comment type="caution">
    <text evidence="6">The sequence shown here is derived from an EMBL/GenBank/DDBJ whole genome shotgun (WGS) entry which is preliminary data.</text>
</comment>
<dbReference type="PANTHER" id="PTHR43432">
    <property type="entry name" value="SLR0285 PROTEIN"/>
    <property type="match status" value="1"/>
</dbReference>
<reference evidence="6 7" key="1">
    <citation type="submission" date="2019-07" db="EMBL/GenBank/DDBJ databases">
        <title>Tepidimonas taiwanensis I1-1 draft genome.</title>
        <authorList>
            <person name="Da Costa M.S."/>
            <person name="Froufe H.J.C."/>
            <person name="Egas C."/>
            <person name="Albuquerque L."/>
        </authorList>
    </citation>
    <scope>NUCLEOTIDE SEQUENCE [LARGE SCALE GENOMIC DNA]</scope>
    <source>
        <strain evidence="6 7">I1-1</strain>
    </source>
</reference>
<dbReference type="STRING" id="307486.GCA_000807215_00714"/>
<keyword evidence="2" id="KW-0408">Iron</keyword>
<dbReference type="Proteomes" id="UP000317763">
    <property type="component" value="Unassembled WGS sequence"/>
</dbReference>
<name>A0A554XBJ2_9BURK</name>
<dbReference type="InterPro" id="IPR006638">
    <property type="entry name" value="Elp3/MiaA/NifB-like_rSAM"/>
</dbReference>
<keyword evidence="1" id="KW-0479">Metal-binding</keyword>
<evidence type="ECO:0000256" key="1">
    <source>
        <dbReference type="ARBA" id="ARBA00022723"/>
    </source>
</evidence>
<evidence type="ECO:0000313" key="6">
    <source>
        <dbReference type="EMBL" id="TSE33212.1"/>
    </source>
</evidence>